<evidence type="ECO:0000313" key="7">
    <source>
        <dbReference type="Proteomes" id="UP000305760"/>
    </source>
</evidence>
<evidence type="ECO:0000256" key="1">
    <source>
        <dbReference type="ARBA" id="ARBA00005495"/>
    </source>
</evidence>
<dbReference type="PANTHER" id="PTHR33337:SF40">
    <property type="entry name" value="CENP-V_GFA DOMAIN-CONTAINING PROTEIN-RELATED"/>
    <property type="match status" value="1"/>
</dbReference>
<evidence type="ECO:0000256" key="4">
    <source>
        <dbReference type="ARBA" id="ARBA00023239"/>
    </source>
</evidence>
<keyword evidence="4" id="KW-0456">Lyase</keyword>
<dbReference type="RefSeq" id="WP_139450403.1">
    <property type="nucleotide sequence ID" value="NZ_SMDR01000005.1"/>
</dbReference>
<dbReference type="AlphaFoldDB" id="A0A5C4RNV9"/>
<protein>
    <submittedName>
        <fullName evidence="6">GFA family protein</fullName>
    </submittedName>
</protein>
<dbReference type="SUPFAM" id="SSF51316">
    <property type="entry name" value="Mss4-like"/>
    <property type="match status" value="1"/>
</dbReference>
<dbReference type="OrthoDB" id="7765631at2"/>
<reference evidence="6 7" key="1">
    <citation type="submission" date="2019-03" db="EMBL/GenBank/DDBJ databases">
        <title>Arenimonas daejeonensis sp. nov., isolated from compost.</title>
        <authorList>
            <person name="Jeon C.O."/>
        </authorList>
    </citation>
    <scope>NUCLEOTIDE SEQUENCE [LARGE SCALE GENOMIC DNA]</scope>
    <source>
        <strain evidence="6 7">R29</strain>
    </source>
</reference>
<dbReference type="InterPro" id="IPR011057">
    <property type="entry name" value="Mss4-like_sf"/>
</dbReference>
<keyword evidence="2" id="KW-0479">Metal-binding</keyword>
<evidence type="ECO:0000313" key="6">
    <source>
        <dbReference type="EMBL" id="TNJ32758.1"/>
    </source>
</evidence>
<proteinExistence type="inferred from homology"/>
<organism evidence="6 7">
    <name type="scientific">Arenimonas terrae</name>
    <dbReference type="NCBI Taxonomy" id="2546226"/>
    <lineage>
        <taxon>Bacteria</taxon>
        <taxon>Pseudomonadati</taxon>
        <taxon>Pseudomonadota</taxon>
        <taxon>Gammaproteobacteria</taxon>
        <taxon>Lysobacterales</taxon>
        <taxon>Lysobacteraceae</taxon>
        <taxon>Arenimonas</taxon>
    </lineage>
</organism>
<keyword evidence="7" id="KW-1185">Reference proteome</keyword>
<name>A0A5C4RNV9_9GAMM</name>
<dbReference type="PROSITE" id="PS51891">
    <property type="entry name" value="CENP_V_GFA"/>
    <property type="match status" value="1"/>
</dbReference>
<dbReference type="Pfam" id="PF04828">
    <property type="entry name" value="GFA"/>
    <property type="match status" value="1"/>
</dbReference>
<dbReference type="Gene3D" id="3.90.1590.10">
    <property type="entry name" value="glutathione-dependent formaldehyde- activating enzyme (gfa)"/>
    <property type="match status" value="1"/>
</dbReference>
<keyword evidence="3" id="KW-0862">Zinc</keyword>
<gene>
    <name evidence="6" type="ORF">E1B00_15295</name>
</gene>
<dbReference type="EMBL" id="SMDR01000005">
    <property type="protein sequence ID" value="TNJ32758.1"/>
    <property type="molecule type" value="Genomic_DNA"/>
</dbReference>
<sequence length="137" mass="15238">MTATTTTGSCLCGDLRFQAQLPSKWVAHCHCSMCRRAHGAPLVTWVGFKSEAVRFDDSQSRLHWYESSPGAGRGFCSRCGTTLFFRSERWPGELHIVRSNFDGPLDREPQVHVSYDDHVPWLQVGDDGLKRVGGLGG</sequence>
<comment type="similarity">
    <text evidence="1">Belongs to the Gfa family.</text>
</comment>
<accession>A0A5C4RNV9</accession>
<evidence type="ECO:0000256" key="3">
    <source>
        <dbReference type="ARBA" id="ARBA00022833"/>
    </source>
</evidence>
<feature type="domain" description="CENP-V/GFA" evidence="5">
    <location>
        <begin position="6"/>
        <end position="116"/>
    </location>
</feature>
<dbReference type="InterPro" id="IPR006913">
    <property type="entry name" value="CENP-V/GFA"/>
</dbReference>
<dbReference type="GO" id="GO:0016846">
    <property type="term" value="F:carbon-sulfur lyase activity"/>
    <property type="evidence" value="ECO:0007669"/>
    <property type="project" value="InterPro"/>
</dbReference>
<dbReference type="PANTHER" id="PTHR33337">
    <property type="entry name" value="GFA DOMAIN-CONTAINING PROTEIN"/>
    <property type="match status" value="1"/>
</dbReference>
<evidence type="ECO:0000259" key="5">
    <source>
        <dbReference type="PROSITE" id="PS51891"/>
    </source>
</evidence>
<comment type="caution">
    <text evidence="6">The sequence shown here is derived from an EMBL/GenBank/DDBJ whole genome shotgun (WGS) entry which is preliminary data.</text>
</comment>
<evidence type="ECO:0000256" key="2">
    <source>
        <dbReference type="ARBA" id="ARBA00022723"/>
    </source>
</evidence>
<dbReference type="Proteomes" id="UP000305760">
    <property type="component" value="Unassembled WGS sequence"/>
</dbReference>
<dbReference type="GO" id="GO:0046872">
    <property type="term" value="F:metal ion binding"/>
    <property type="evidence" value="ECO:0007669"/>
    <property type="project" value="UniProtKB-KW"/>
</dbReference>